<dbReference type="Gene3D" id="3.40.630.10">
    <property type="entry name" value="Zn peptidases"/>
    <property type="match status" value="1"/>
</dbReference>
<gene>
    <name evidence="6" type="ORF">FHP89_06780</name>
</gene>
<evidence type="ECO:0000259" key="5">
    <source>
        <dbReference type="Pfam" id="PF24827"/>
    </source>
</evidence>
<comment type="caution">
    <text evidence="6">The sequence shown here is derived from an EMBL/GenBank/DDBJ whole genome shotgun (WGS) entry which is preliminary data.</text>
</comment>
<reference evidence="6 7" key="1">
    <citation type="submission" date="2019-07" db="EMBL/GenBank/DDBJ databases">
        <title>The pathways for chlorine oxyanion respiration interact through the shared metabolite chlorate.</title>
        <authorList>
            <person name="Barnum T.P."/>
            <person name="Cheng Y."/>
            <person name="Hill K.A."/>
            <person name="Lucas L.N."/>
            <person name="Carlson H.K."/>
            <person name="Coates J.D."/>
        </authorList>
    </citation>
    <scope>NUCLEOTIDE SEQUENCE [LARGE SCALE GENOMIC DNA]</scope>
    <source>
        <strain evidence="6 7">SFB-1</strain>
    </source>
</reference>
<name>A0A557SL78_9RHOO</name>
<dbReference type="GO" id="GO:0016788">
    <property type="term" value="F:hydrolase activity, acting on ester bonds"/>
    <property type="evidence" value="ECO:0007669"/>
    <property type="project" value="InterPro"/>
</dbReference>
<keyword evidence="2" id="KW-0479">Metal-binding</keyword>
<evidence type="ECO:0000313" key="7">
    <source>
        <dbReference type="Proteomes" id="UP000318349"/>
    </source>
</evidence>
<keyword evidence="4" id="KW-0862">Zinc</keyword>
<dbReference type="GO" id="GO:0046872">
    <property type="term" value="F:metal ion binding"/>
    <property type="evidence" value="ECO:0007669"/>
    <property type="project" value="UniProtKB-KW"/>
</dbReference>
<dbReference type="Pfam" id="PF24827">
    <property type="entry name" value="AstE_AspA_cat"/>
    <property type="match status" value="1"/>
</dbReference>
<evidence type="ECO:0000256" key="1">
    <source>
        <dbReference type="ARBA" id="ARBA00001947"/>
    </source>
</evidence>
<comment type="cofactor">
    <cofactor evidence="1">
        <name>Zn(2+)</name>
        <dbReference type="ChEBI" id="CHEBI:29105"/>
    </cofactor>
</comment>
<dbReference type="InterPro" id="IPR055438">
    <property type="entry name" value="AstE_AspA_cat"/>
</dbReference>
<evidence type="ECO:0000256" key="3">
    <source>
        <dbReference type="ARBA" id="ARBA00022801"/>
    </source>
</evidence>
<accession>A0A557SL78</accession>
<keyword evidence="3" id="KW-0378">Hydrolase</keyword>
<sequence length="360" mass="39043">MPLSDLPATLAPHFHTLQNPTPEALGDTPEAFLAALDGPTCIVLTGADPSRCRALVTLLHGNEPSGVRALHRWLHAGVQPAVTIVCVIAAVEAAQHPPVFSHRVLTGRRDLNRCFRAPFDVDAQGLLAQRILDLLVHFAPEAVIDLHNTSGSGPSFGVSICADDAHLALTTLFTRRLVHTDLRLGSLMEISEHLVPTVTIECGGRTDDAAHTVAWAGIDHFFRRPDVLTRRADIEVDVMRNPVRLELTPACSLAYADTPRDDVHLTLRPDIEHYNFGVTAAGTSLGWVRGARLDELFVAKNTARSCLLKDVLTLADGELITRQALKLFMITTQPAIAKMDCLCYAVQADGRELIAGQLPA</sequence>
<dbReference type="EMBL" id="VMNI01000006">
    <property type="protein sequence ID" value="TVO78177.1"/>
    <property type="molecule type" value="Genomic_DNA"/>
</dbReference>
<dbReference type="AlphaFoldDB" id="A0A557SL78"/>
<dbReference type="Proteomes" id="UP000318349">
    <property type="component" value="Unassembled WGS sequence"/>
</dbReference>
<evidence type="ECO:0000313" key="6">
    <source>
        <dbReference type="EMBL" id="TVO78177.1"/>
    </source>
</evidence>
<evidence type="ECO:0000256" key="4">
    <source>
        <dbReference type="ARBA" id="ARBA00022833"/>
    </source>
</evidence>
<dbReference type="SUPFAM" id="SSF53187">
    <property type="entry name" value="Zn-dependent exopeptidases"/>
    <property type="match status" value="1"/>
</dbReference>
<evidence type="ECO:0000256" key="2">
    <source>
        <dbReference type="ARBA" id="ARBA00022723"/>
    </source>
</evidence>
<proteinExistence type="predicted"/>
<protein>
    <submittedName>
        <fullName evidence="6">Succinylglutamate desuccinylase</fullName>
    </submittedName>
</protein>
<feature type="domain" description="Succinylglutamate desuccinylase/Aspartoacylase catalytic" evidence="5">
    <location>
        <begin position="59"/>
        <end position="153"/>
    </location>
</feature>
<organism evidence="6 7">
    <name type="scientific">Denitromonas halophila</name>
    <dbReference type="NCBI Taxonomy" id="1629404"/>
    <lineage>
        <taxon>Bacteria</taxon>
        <taxon>Pseudomonadati</taxon>
        <taxon>Pseudomonadota</taxon>
        <taxon>Betaproteobacteria</taxon>
        <taxon>Rhodocyclales</taxon>
        <taxon>Zoogloeaceae</taxon>
        <taxon>Denitromonas</taxon>
    </lineage>
</organism>